<dbReference type="Proteomes" id="UP000036520">
    <property type="component" value="Chromosome"/>
</dbReference>
<evidence type="ECO:0000313" key="6">
    <source>
        <dbReference type="Proteomes" id="UP000036520"/>
    </source>
</evidence>
<evidence type="ECO:0000259" key="4">
    <source>
        <dbReference type="Pfam" id="PF00144"/>
    </source>
</evidence>
<keyword evidence="2" id="KW-0472">Membrane</keyword>
<dbReference type="Gene3D" id="3.40.710.10">
    <property type="entry name" value="DD-peptidase/beta-lactamase superfamily"/>
    <property type="match status" value="1"/>
</dbReference>
<keyword evidence="6" id="KW-1185">Reference proteome</keyword>
<name>A0A0H4PKI8_9BACT</name>
<evidence type="ECO:0000313" key="5">
    <source>
        <dbReference type="EMBL" id="AKP53545.1"/>
    </source>
</evidence>
<evidence type="ECO:0000256" key="1">
    <source>
        <dbReference type="ARBA" id="ARBA00004370"/>
    </source>
</evidence>
<dbReference type="EMBL" id="CP012040">
    <property type="protein sequence ID" value="AKP53545.1"/>
    <property type="molecule type" value="Genomic_DNA"/>
</dbReference>
<comment type="subcellular location">
    <subcellularLocation>
        <location evidence="1">Membrane</location>
    </subcellularLocation>
</comment>
<dbReference type="PROSITE" id="PS51257">
    <property type="entry name" value="PROKAR_LIPOPROTEIN"/>
    <property type="match status" value="1"/>
</dbReference>
<dbReference type="GO" id="GO:0016020">
    <property type="term" value="C:membrane"/>
    <property type="evidence" value="ECO:0007669"/>
    <property type="project" value="UniProtKB-SubCell"/>
</dbReference>
<dbReference type="AlphaFoldDB" id="A0A0H4PKI8"/>
<feature type="chain" id="PRO_5005208918" evidence="3">
    <location>
        <begin position="20"/>
        <end position="360"/>
    </location>
</feature>
<dbReference type="KEGG" id="camu:CA2015_4196"/>
<reference evidence="5 6" key="1">
    <citation type="submission" date="2015-07" db="EMBL/GenBank/DDBJ databases">
        <authorList>
            <person name="Kim K.M."/>
        </authorList>
    </citation>
    <scope>NUCLEOTIDE SEQUENCE [LARGE SCALE GENOMIC DNA]</scope>
    <source>
        <strain evidence="5 6">KCTC 12363</strain>
    </source>
</reference>
<dbReference type="STRING" id="320787.CA2015_4196"/>
<accession>A0A0H4PKI8</accession>
<dbReference type="InterPro" id="IPR001466">
    <property type="entry name" value="Beta-lactam-related"/>
</dbReference>
<dbReference type="PANTHER" id="PTHR46825">
    <property type="entry name" value="D-ALANYL-D-ALANINE-CARBOXYPEPTIDASE/ENDOPEPTIDASE AMPH"/>
    <property type="match status" value="1"/>
</dbReference>
<gene>
    <name evidence="5" type="ORF">CA2015_4196</name>
</gene>
<dbReference type="InterPro" id="IPR012338">
    <property type="entry name" value="Beta-lactam/transpept-like"/>
</dbReference>
<sequence length="360" mass="40233">MLMGKLKVMLAMAFLISLASCIEEDGNTPTDANSEYDSSEAYLEELGFTGSVLISKGDEYLLKRGFGMADQSYNIPNDPELIYRIGSITKSFTAAAVVKLKRDGYINSLDQPLSDFAADFPYGDQITIKHLMNHQSGIPDYVGPVGDYAEENNYHFDPEEIFEIIIESIEEDGLDFTPGEFFAYSNSNYLILGLLIEELTDLSYQEYLNQNIYMPLNLNHTGKGPDTISGEERAKGYDNGQEVGPYQMQIAYSAGEIESNIEDLEKWGKALLSDFFTEGEKELIFAPPLEQNDINVPGAGFFTLKINDQVIYHHGGDIAGFTSLLVLIPESEGLIILLSNEQDKSEERYQIMEAIIKNEF</sequence>
<feature type="signal peptide" evidence="3">
    <location>
        <begin position="1"/>
        <end position="19"/>
    </location>
</feature>
<feature type="domain" description="Beta-lactamase-related" evidence="4">
    <location>
        <begin position="50"/>
        <end position="346"/>
    </location>
</feature>
<proteinExistence type="predicted"/>
<dbReference type="Pfam" id="PF00144">
    <property type="entry name" value="Beta-lactamase"/>
    <property type="match status" value="1"/>
</dbReference>
<keyword evidence="3" id="KW-0732">Signal</keyword>
<dbReference type="SUPFAM" id="SSF56601">
    <property type="entry name" value="beta-lactamase/transpeptidase-like"/>
    <property type="match status" value="1"/>
</dbReference>
<dbReference type="InterPro" id="IPR050491">
    <property type="entry name" value="AmpC-like"/>
</dbReference>
<evidence type="ECO:0000256" key="3">
    <source>
        <dbReference type="SAM" id="SignalP"/>
    </source>
</evidence>
<organism evidence="5 6">
    <name type="scientific">Cyclobacterium amurskyense</name>
    <dbReference type="NCBI Taxonomy" id="320787"/>
    <lineage>
        <taxon>Bacteria</taxon>
        <taxon>Pseudomonadati</taxon>
        <taxon>Bacteroidota</taxon>
        <taxon>Cytophagia</taxon>
        <taxon>Cytophagales</taxon>
        <taxon>Cyclobacteriaceae</taxon>
        <taxon>Cyclobacterium</taxon>
    </lineage>
</organism>
<evidence type="ECO:0000256" key="2">
    <source>
        <dbReference type="ARBA" id="ARBA00023136"/>
    </source>
</evidence>
<dbReference type="PANTHER" id="PTHR46825:SF11">
    <property type="entry name" value="PENICILLIN-BINDING PROTEIN 4"/>
    <property type="match status" value="1"/>
</dbReference>
<protein>
    <submittedName>
        <fullName evidence="5">Beta-lactamase</fullName>
    </submittedName>
</protein>